<evidence type="ECO:0000313" key="2">
    <source>
        <dbReference type="Proteomes" id="UP000226525"/>
    </source>
</evidence>
<sequence>MECFGQTFNMIAEYTACNPEWIQNQKDLWDRQGDEGKTKLLNDFISVKDGYYTIEVKKYRGS</sequence>
<name>A0A2D6YIV0_9DELT</name>
<evidence type="ECO:0000313" key="1">
    <source>
        <dbReference type="EMBL" id="MAH63042.1"/>
    </source>
</evidence>
<accession>A0A2D6YIV0</accession>
<dbReference type="AlphaFoldDB" id="A0A2D6YIV0"/>
<gene>
    <name evidence="1" type="ORF">CMN54_06280</name>
</gene>
<protein>
    <submittedName>
        <fullName evidence="1">Uncharacterized protein</fullName>
    </submittedName>
</protein>
<proteinExistence type="predicted"/>
<comment type="caution">
    <text evidence="1">The sequence shown here is derived from an EMBL/GenBank/DDBJ whole genome shotgun (WGS) entry which is preliminary data.</text>
</comment>
<organism evidence="1 2">
    <name type="scientific">SAR324 cluster bacterium</name>
    <dbReference type="NCBI Taxonomy" id="2024889"/>
    <lineage>
        <taxon>Bacteria</taxon>
        <taxon>Deltaproteobacteria</taxon>
        <taxon>SAR324 cluster</taxon>
    </lineage>
</organism>
<reference evidence="2" key="1">
    <citation type="submission" date="2017-09" db="EMBL/GenBank/DDBJ databases">
        <title>The Reconstruction of 2,631 Draft Metagenome-Assembled Genomes from the Global Oceans.</title>
        <authorList>
            <person name="Tully B.J."/>
            <person name="Graham E.D."/>
            <person name="Heidelberg J.F."/>
        </authorList>
    </citation>
    <scope>NUCLEOTIDE SEQUENCE [LARGE SCALE GENOMIC DNA]</scope>
</reference>
<dbReference type="Proteomes" id="UP000226525">
    <property type="component" value="Unassembled WGS sequence"/>
</dbReference>
<dbReference type="EMBL" id="NZEX01000072">
    <property type="protein sequence ID" value="MAH63042.1"/>
    <property type="molecule type" value="Genomic_DNA"/>
</dbReference>